<evidence type="ECO:0000256" key="4">
    <source>
        <dbReference type="ARBA" id="ARBA00022695"/>
    </source>
</evidence>
<comment type="catalytic activity">
    <reaction evidence="6">
        <text>RNA(n) + a ribonucleoside 5'-triphosphate = RNA(n+1) + diphosphate</text>
        <dbReference type="Rhea" id="RHEA:21248"/>
        <dbReference type="Rhea" id="RHEA-COMP:14527"/>
        <dbReference type="Rhea" id="RHEA-COMP:17342"/>
        <dbReference type="ChEBI" id="CHEBI:33019"/>
        <dbReference type="ChEBI" id="CHEBI:61557"/>
        <dbReference type="ChEBI" id="CHEBI:140395"/>
        <dbReference type="EC" id="2.7.7.6"/>
    </reaction>
</comment>
<dbReference type="Pfam" id="PF04998">
    <property type="entry name" value="RNA_pol_Rpb1_5"/>
    <property type="match status" value="1"/>
</dbReference>
<evidence type="ECO:0000313" key="8">
    <source>
        <dbReference type="EMBL" id="GBG35034.1"/>
    </source>
</evidence>
<dbReference type="InterPro" id="IPR007081">
    <property type="entry name" value="RNA_pol_Rpb1_5"/>
</dbReference>
<evidence type="ECO:0000256" key="2">
    <source>
        <dbReference type="ARBA" id="ARBA00022478"/>
    </source>
</evidence>
<evidence type="ECO:0000256" key="3">
    <source>
        <dbReference type="ARBA" id="ARBA00022679"/>
    </source>
</evidence>
<reference evidence="8 9" key="1">
    <citation type="submission" date="2017-12" db="EMBL/GenBank/DDBJ databases">
        <title>Sequencing, de novo assembly and annotation of complete genome of a new Thraustochytrid species, strain FCC1311.</title>
        <authorList>
            <person name="Sedici K."/>
            <person name="Godart F."/>
            <person name="Aiese Cigliano R."/>
            <person name="Sanseverino W."/>
            <person name="Barakat M."/>
            <person name="Ortet P."/>
            <person name="Marechal E."/>
            <person name="Cagnac O."/>
            <person name="Amato A."/>
        </authorList>
    </citation>
    <scope>NUCLEOTIDE SEQUENCE [LARGE SCALE GENOMIC DNA]</scope>
</reference>
<dbReference type="EC" id="2.7.7.6" evidence="1"/>
<organism evidence="8 9">
    <name type="scientific">Hondaea fermentalgiana</name>
    <dbReference type="NCBI Taxonomy" id="2315210"/>
    <lineage>
        <taxon>Eukaryota</taxon>
        <taxon>Sar</taxon>
        <taxon>Stramenopiles</taxon>
        <taxon>Bigyra</taxon>
        <taxon>Labyrinthulomycetes</taxon>
        <taxon>Thraustochytrida</taxon>
        <taxon>Thraustochytriidae</taxon>
        <taxon>Hondaea</taxon>
    </lineage>
</organism>
<evidence type="ECO:0000313" key="9">
    <source>
        <dbReference type="Proteomes" id="UP000241890"/>
    </source>
</evidence>
<dbReference type="SUPFAM" id="SSF64484">
    <property type="entry name" value="beta and beta-prime subunits of DNA dependent RNA-polymerase"/>
    <property type="match status" value="1"/>
</dbReference>
<dbReference type="OrthoDB" id="270392at2759"/>
<keyword evidence="5" id="KW-0804">Transcription</keyword>
<name>A0A2R5H3N7_9STRA</name>
<sequence>MELTGHVLFLNPQRPRCDNFSGDAKDPLSAHPQWNNAPENFRRLLRLRLRPQQRRALGEDPAVLRREVQRAFDARERALVAPGDMVGVIAAQSISERFTQSTLNSFHLAGSAASAKQGIKRITEIFDAARCLKLPYLRPVGCVDPSLLLGKTLADLSTQHGIVWTEPENKQSAWVIFFQMSHANRKRLQTSRLSADLRPPRAEFKGDTLEIYSAEGVSLGATRARCRRLARMHVLGIRNATHYDPSDECLYFRPGSNARDFELEDLWEASGGKVDFARLVSNDIRLMPKHFGIEAARALLLKELGEVLAREGIRVNVRHLMLLADHMTRDGALRPNKYNGVDAEESVILKATFQQATETFASAAASFLGDNLQDVSSQIMVGATPMVGTEVVHLRDDEAPLHPSRKRARAPIELAHPAYHPAQDYCPASPAEAYRPESPVEFLKPSLV</sequence>
<keyword evidence="3" id="KW-0808">Transferase</keyword>
<proteinExistence type="predicted"/>
<keyword evidence="2 8" id="KW-0240">DNA-directed RNA polymerase</keyword>
<evidence type="ECO:0000256" key="6">
    <source>
        <dbReference type="ARBA" id="ARBA00048552"/>
    </source>
</evidence>
<dbReference type="GO" id="GO:0000428">
    <property type="term" value="C:DNA-directed RNA polymerase complex"/>
    <property type="evidence" value="ECO:0007669"/>
    <property type="project" value="UniProtKB-KW"/>
</dbReference>
<keyword evidence="4" id="KW-0548">Nucleotidyltransferase</keyword>
<protein>
    <recommendedName>
        <fullName evidence="1">DNA-directed RNA polymerase</fullName>
        <ecNumber evidence="1">2.7.7.6</ecNumber>
    </recommendedName>
</protein>
<dbReference type="GO" id="GO:0003899">
    <property type="term" value="F:DNA-directed RNA polymerase activity"/>
    <property type="evidence" value="ECO:0007669"/>
    <property type="project" value="UniProtKB-EC"/>
</dbReference>
<dbReference type="InterPro" id="IPR045867">
    <property type="entry name" value="DNA-dir_RpoC_beta_prime"/>
</dbReference>
<dbReference type="Proteomes" id="UP000241890">
    <property type="component" value="Unassembled WGS sequence"/>
</dbReference>
<dbReference type="AlphaFoldDB" id="A0A2R5H3N7"/>
<keyword evidence="9" id="KW-1185">Reference proteome</keyword>
<dbReference type="GO" id="GO:0003677">
    <property type="term" value="F:DNA binding"/>
    <property type="evidence" value="ECO:0007669"/>
    <property type="project" value="InterPro"/>
</dbReference>
<dbReference type="GO" id="GO:0006351">
    <property type="term" value="P:DNA-templated transcription"/>
    <property type="evidence" value="ECO:0007669"/>
    <property type="project" value="InterPro"/>
</dbReference>
<evidence type="ECO:0000256" key="1">
    <source>
        <dbReference type="ARBA" id="ARBA00012418"/>
    </source>
</evidence>
<dbReference type="InParanoid" id="A0A2R5H3N7"/>
<dbReference type="Gene3D" id="1.10.150.390">
    <property type="match status" value="1"/>
</dbReference>
<feature type="domain" description="RNA polymerase Rpb1" evidence="7">
    <location>
        <begin position="76"/>
        <end position="346"/>
    </location>
</feature>
<evidence type="ECO:0000256" key="5">
    <source>
        <dbReference type="ARBA" id="ARBA00023163"/>
    </source>
</evidence>
<dbReference type="PANTHER" id="PTHR19376">
    <property type="entry name" value="DNA-DIRECTED RNA POLYMERASE"/>
    <property type="match status" value="1"/>
</dbReference>
<comment type="caution">
    <text evidence="8">The sequence shown here is derived from an EMBL/GenBank/DDBJ whole genome shotgun (WGS) entry which is preliminary data.</text>
</comment>
<evidence type="ECO:0000259" key="7">
    <source>
        <dbReference type="Pfam" id="PF04998"/>
    </source>
</evidence>
<dbReference type="PANTHER" id="PTHR19376:SF32">
    <property type="entry name" value="DNA-DIRECTED RNA POLYMERASE III SUBUNIT RPC1"/>
    <property type="match status" value="1"/>
</dbReference>
<accession>A0A2R5H3N7</accession>
<dbReference type="EMBL" id="BEYU01000260">
    <property type="protein sequence ID" value="GBG35034.1"/>
    <property type="molecule type" value="Genomic_DNA"/>
</dbReference>
<gene>
    <name evidence="8" type="ORF">FCC1311_112572</name>
</gene>